<dbReference type="EMBL" id="JACHLK010000010">
    <property type="protein sequence ID" value="MBB6561931.1"/>
    <property type="molecule type" value="Genomic_DNA"/>
</dbReference>
<dbReference type="AlphaFoldDB" id="A0A7X0UB32"/>
<dbReference type="InterPro" id="IPR035959">
    <property type="entry name" value="RutC-like_sf"/>
</dbReference>
<proteinExistence type="predicted"/>
<keyword evidence="2" id="KW-1185">Reference proteome</keyword>
<dbReference type="RefSeq" id="WP_184861462.1">
    <property type="nucleotide sequence ID" value="NZ_JACHLK010000010.1"/>
</dbReference>
<organism evidence="1 2">
    <name type="scientific">Acidovorax soli</name>
    <dbReference type="NCBI Taxonomy" id="592050"/>
    <lineage>
        <taxon>Bacteria</taxon>
        <taxon>Pseudomonadati</taxon>
        <taxon>Pseudomonadota</taxon>
        <taxon>Betaproteobacteria</taxon>
        <taxon>Burkholderiales</taxon>
        <taxon>Comamonadaceae</taxon>
        <taxon>Acidovorax</taxon>
    </lineage>
</organism>
<dbReference type="SUPFAM" id="SSF55298">
    <property type="entry name" value="YjgF-like"/>
    <property type="match status" value="1"/>
</dbReference>
<reference evidence="1 2" key="1">
    <citation type="submission" date="2020-08" db="EMBL/GenBank/DDBJ databases">
        <title>Functional genomics of gut bacteria from endangered species of beetles.</title>
        <authorList>
            <person name="Carlos-Shanley C."/>
        </authorList>
    </citation>
    <scope>NUCLEOTIDE SEQUENCE [LARGE SCALE GENOMIC DNA]</scope>
    <source>
        <strain evidence="1 2">S00198</strain>
    </source>
</reference>
<name>A0A7X0UB32_9BURK</name>
<dbReference type="Gene3D" id="3.30.1330.40">
    <property type="entry name" value="RutC-like"/>
    <property type="match status" value="1"/>
</dbReference>
<evidence type="ECO:0000313" key="2">
    <source>
        <dbReference type="Proteomes" id="UP000575083"/>
    </source>
</evidence>
<protein>
    <submittedName>
        <fullName evidence="1">Enamine deaminase RidA (YjgF/YER057c/UK114 family)</fullName>
    </submittedName>
</protein>
<accession>A0A7X0UB32</accession>
<dbReference type="Proteomes" id="UP000575083">
    <property type="component" value="Unassembled WGS sequence"/>
</dbReference>
<gene>
    <name evidence="1" type="ORF">HNP48_004633</name>
</gene>
<comment type="caution">
    <text evidence="1">The sequence shown here is derived from an EMBL/GenBank/DDBJ whole genome shotgun (WGS) entry which is preliminary data.</text>
</comment>
<evidence type="ECO:0000313" key="1">
    <source>
        <dbReference type="EMBL" id="MBB6561931.1"/>
    </source>
</evidence>
<sequence length="157" mass="16119">MATDGSTTAPPAATPARAAAPRVAVRLRVGVRHAANSLCLRIAGLGTAALPPPAQDLEHTLAQVLAAADRLLREAGSHRHRVLSCELFVREPVHMADARRMLSGWMAGGLPRPQVVPPAVHAHAPVRPLPGATGAVATPLVEVALVVAHRAGAGTAL</sequence>